<dbReference type="AlphaFoldDB" id="A0A023G2D5"/>
<name>A0A023G2D5_AMBTT</name>
<sequence length="149" mass="16450">MATVLSCVLLVLSHIRVSLGFGTVGLGMGKWEKLWQSIRQASGQRLQYIGNPSFCMATGVKTGRVGAHFFSSFILLLQQLLQEPVCAQQSIHTASIFPLSERKEGGEVKNSYGQLPSELWTRLFLQSCSIPQQSAFFFGKEVFNCDSNA</sequence>
<feature type="chain" id="PRO_5001516633" evidence="1">
    <location>
        <begin position="21"/>
        <end position="149"/>
    </location>
</feature>
<protein>
    <submittedName>
        <fullName evidence="2">Putative secreted protein</fullName>
    </submittedName>
</protein>
<evidence type="ECO:0000256" key="1">
    <source>
        <dbReference type="SAM" id="SignalP"/>
    </source>
</evidence>
<keyword evidence="1" id="KW-0732">Signal</keyword>
<evidence type="ECO:0000313" key="2">
    <source>
        <dbReference type="EMBL" id="JAC27924.1"/>
    </source>
</evidence>
<reference evidence="2" key="1">
    <citation type="submission" date="2014-03" db="EMBL/GenBank/DDBJ databases">
        <title>The sialotranscriptome of Amblyomma triste, Amblyomma parvum and Amblyomma cajennense ticks, uncovered by 454-based RNA-seq.</title>
        <authorList>
            <person name="Garcia G.R."/>
            <person name="Gardinassi L.G."/>
            <person name="Ribeiro J.M."/>
            <person name="Anatriello E."/>
            <person name="Ferreira B.R."/>
            <person name="Moreira H.N."/>
            <person name="Mafra C."/>
            <person name="Olegario M.M."/>
            <person name="Szabo P.J."/>
            <person name="Miranda-Santos I.K."/>
            <person name="Maruyama S.R."/>
        </authorList>
    </citation>
    <scope>NUCLEOTIDE SEQUENCE</scope>
    <source>
        <strain evidence="2">Mato Grasso do Sul</strain>
        <tissue evidence="2">Salivary glands</tissue>
    </source>
</reference>
<organism evidence="2">
    <name type="scientific">Amblyomma triste</name>
    <name type="common">Neotropical tick</name>
    <dbReference type="NCBI Taxonomy" id="251400"/>
    <lineage>
        <taxon>Eukaryota</taxon>
        <taxon>Metazoa</taxon>
        <taxon>Ecdysozoa</taxon>
        <taxon>Arthropoda</taxon>
        <taxon>Chelicerata</taxon>
        <taxon>Arachnida</taxon>
        <taxon>Acari</taxon>
        <taxon>Parasitiformes</taxon>
        <taxon>Ixodida</taxon>
        <taxon>Ixodoidea</taxon>
        <taxon>Ixodidae</taxon>
        <taxon>Amblyomminae</taxon>
        <taxon>Amblyomma</taxon>
    </lineage>
</organism>
<proteinExistence type="evidence at transcript level"/>
<dbReference type="EMBL" id="GBBM01007494">
    <property type="protein sequence ID" value="JAC27924.1"/>
    <property type="molecule type" value="mRNA"/>
</dbReference>
<accession>A0A023G2D5</accession>
<feature type="signal peptide" evidence="1">
    <location>
        <begin position="1"/>
        <end position="20"/>
    </location>
</feature>